<dbReference type="InterPro" id="IPR045621">
    <property type="entry name" value="BPD_transp_1_N"/>
</dbReference>
<name>A0A521AMT9_9BACL</name>
<dbReference type="GO" id="GO:0055085">
    <property type="term" value="P:transmembrane transport"/>
    <property type="evidence" value="ECO:0007669"/>
    <property type="project" value="InterPro"/>
</dbReference>
<keyword evidence="10" id="KW-1185">Reference proteome</keyword>
<dbReference type="Pfam" id="PF00528">
    <property type="entry name" value="BPD_transp_1"/>
    <property type="match status" value="1"/>
</dbReference>
<evidence type="ECO:0000313" key="9">
    <source>
        <dbReference type="EMBL" id="SMO36112.1"/>
    </source>
</evidence>
<gene>
    <name evidence="9" type="ORF">SAMN06264849_101231</name>
</gene>
<dbReference type="InterPro" id="IPR000515">
    <property type="entry name" value="MetI-like"/>
</dbReference>
<dbReference type="Gene3D" id="1.10.3720.10">
    <property type="entry name" value="MetI-like"/>
    <property type="match status" value="1"/>
</dbReference>
<dbReference type="PROSITE" id="PS50928">
    <property type="entry name" value="ABC_TM1"/>
    <property type="match status" value="1"/>
</dbReference>
<comment type="subcellular location">
    <subcellularLocation>
        <location evidence="1 7">Cell membrane</location>
        <topology evidence="1 7">Multi-pass membrane protein</topology>
    </subcellularLocation>
</comment>
<feature type="transmembrane region" description="Helical" evidence="7">
    <location>
        <begin position="277"/>
        <end position="303"/>
    </location>
</feature>
<feature type="transmembrane region" description="Helical" evidence="7">
    <location>
        <begin position="170"/>
        <end position="192"/>
    </location>
</feature>
<evidence type="ECO:0000256" key="4">
    <source>
        <dbReference type="ARBA" id="ARBA00022692"/>
    </source>
</evidence>
<evidence type="ECO:0000256" key="1">
    <source>
        <dbReference type="ARBA" id="ARBA00004651"/>
    </source>
</evidence>
<comment type="similarity">
    <text evidence="7">Belongs to the binding-protein-dependent transport system permease family.</text>
</comment>
<sequence>MLRYVGGRLLLLLITLWLISTMTFVLMHSIPGDPFTSEKKLPEQTLKALKAKYNLDKPLPQQYLLYIKNLATGDLGISIKTPNRTVNEMLEDGFPVSARLGLQAIVIASLAGIVMGMIAAVRQNRPADMILMFIAVLGISIPSFVLGPLLQKYFGLKWELFPLAQWGDGFWGEFKFTVLPSIALAFTPLALVTRLMRSSMLDVLGNDYIRTAQAKGLPPLRVLTRHTLRNAIIPVVTIMGPLVVGILTGSFVIEKIFSIPGIGKYFVESISTRDFSVIMGVTIFYSGLLILMNFFVDLVYGLIDPRIKLGEKEAG</sequence>
<dbReference type="AlphaFoldDB" id="A0A521AMT9"/>
<evidence type="ECO:0000256" key="6">
    <source>
        <dbReference type="ARBA" id="ARBA00023136"/>
    </source>
</evidence>
<dbReference type="Proteomes" id="UP000315636">
    <property type="component" value="Unassembled WGS sequence"/>
</dbReference>
<dbReference type="GO" id="GO:0005886">
    <property type="term" value="C:plasma membrane"/>
    <property type="evidence" value="ECO:0007669"/>
    <property type="project" value="UniProtKB-SubCell"/>
</dbReference>
<evidence type="ECO:0000313" key="10">
    <source>
        <dbReference type="Proteomes" id="UP000315636"/>
    </source>
</evidence>
<feature type="transmembrane region" description="Helical" evidence="7">
    <location>
        <begin position="100"/>
        <end position="121"/>
    </location>
</feature>
<keyword evidence="3" id="KW-1003">Cell membrane</keyword>
<evidence type="ECO:0000256" key="5">
    <source>
        <dbReference type="ARBA" id="ARBA00022989"/>
    </source>
</evidence>
<feature type="transmembrane region" description="Helical" evidence="7">
    <location>
        <begin position="130"/>
        <end position="150"/>
    </location>
</feature>
<dbReference type="InterPro" id="IPR035906">
    <property type="entry name" value="MetI-like_sf"/>
</dbReference>
<dbReference type="PANTHER" id="PTHR43163">
    <property type="entry name" value="DIPEPTIDE TRANSPORT SYSTEM PERMEASE PROTEIN DPPB-RELATED"/>
    <property type="match status" value="1"/>
</dbReference>
<evidence type="ECO:0000259" key="8">
    <source>
        <dbReference type="PROSITE" id="PS50928"/>
    </source>
</evidence>
<keyword evidence="2 7" id="KW-0813">Transport</keyword>
<dbReference type="PANTHER" id="PTHR43163:SF6">
    <property type="entry name" value="DIPEPTIDE TRANSPORT SYSTEM PERMEASE PROTEIN DPPB-RELATED"/>
    <property type="match status" value="1"/>
</dbReference>
<reference evidence="9 10" key="1">
    <citation type="submission" date="2017-05" db="EMBL/GenBank/DDBJ databases">
        <authorList>
            <person name="Varghese N."/>
            <person name="Submissions S."/>
        </authorList>
    </citation>
    <scope>NUCLEOTIDE SEQUENCE [LARGE SCALE GENOMIC DNA]</scope>
    <source>
        <strain evidence="9 10">DSM 45474</strain>
    </source>
</reference>
<proteinExistence type="inferred from homology"/>
<feature type="transmembrane region" description="Helical" evidence="7">
    <location>
        <begin position="231"/>
        <end position="257"/>
    </location>
</feature>
<protein>
    <submittedName>
        <fullName evidence="9">Peptide/nickel transport system permease protein/oligopeptide transport system permease protein</fullName>
    </submittedName>
</protein>
<evidence type="ECO:0000256" key="3">
    <source>
        <dbReference type="ARBA" id="ARBA00022475"/>
    </source>
</evidence>
<keyword evidence="5 7" id="KW-1133">Transmembrane helix</keyword>
<organism evidence="9 10">
    <name type="scientific">Melghirimyces algeriensis</name>
    <dbReference type="NCBI Taxonomy" id="910412"/>
    <lineage>
        <taxon>Bacteria</taxon>
        <taxon>Bacillati</taxon>
        <taxon>Bacillota</taxon>
        <taxon>Bacilli</taxon>
        <taxon>Bacillales</taxon>
        <taxon>Thermoactinomycetaceae</taxon>
        <taxon>Melghirimyces</taxon>
    </lineage>
</organism>
<dbReference type="SUPFAM" id="SSF161098">
    <property type="entry name" value="MetI-like"/>
    <property type="match status" value="1"/>
</dbReference>
<keyword evidence="6 7" id="KW-0472">Membrane</keyword>
<dbReference type="OrthoDB" id="9773683at2"/>
<dbReference type="EMBL" id="FXTI01000001">
    <property type="protein sequence ID" value="SMO36112.1"/>
    <property type="molecule type" value="Genomic_DNA"/>
</dbReference>
<feature type="domain" description="ABC transmembrane type-1" evidence="8">
    <location>
        <begin position="94"/>
        <end position="300"/>
    </location>
</feature>
<accession>A0A521AMT9</accession>
<evidence type="ECO:0000256" key="7">
    <source>
        <dbReference type="RuleBase" id="RU363032"/>
    </source>
</evidence>
<evidence type="ECO:0000256" key="2">
    <source>
        <dbReference type="ARBA" id="ARBA00022448"/>
    </source>
</evidence>
<keyword evidence="4 7" id="KW-0812">Transmembrane</keyword>
<dbReference type="CDD" id="cd06261">
    <property type="entry name" value="TM_PBP2"/>
    <property type="match status" value="1"/>
</dbReference>
<dbReference type="RefSeq" id="WP_142503933.1">
    <property type="nucleotide sequence ID" value="NZ_FXTI01000001.1"/>
</dbReference>
<dbReference type="Pfam" id="PF19300">
    <property type="entry name" value="BPD_transp_1_N"/>
    <property type="match status" value="1"/>
</dbReference>